<keyword evidence="1" id="KW-0472">Membrane</keyword>
<reference evidence="3" key="1">
    <citation type="submission" date="2019-04" db="EMBL/GenBank/DDBJ databases">
        <title>Complete genome sequence of Sphingomonas sp. W1-2-3.</title>
        <authorList>
            <person name="Im W.T."/>
        </authorList>
    </citation>
    <scope>NUCLEOTIDE SEQUENCE [LARGE SCALE GENOMIC DNA]</scope>
    <source>
        <strain evidence="3">W1-2-3</strain>
    </source>
</reference>
<dbReference type="Proteomes" id="UP000298714">
    <property type="component" value="Chromosome"/>
</dbReference>
<keyword evidence="3" id="KW-1185">Reference proteome</keyword>
<keyword evidence="1" id="KW-0812">Transmembrane</keyword>
<protein>
    <submittedName>
        <fullName evidence="2">Uncharacterized protein</fullName>
    </submittedName>
</protein>
<feature type="transmembrane region" description="Helical" evidence="1">
    <location>
        <begin position="98"/>
        <end position="118"/>
    </location>
</feature>
<feature type="transmembrane region" description="Helical" evidence="1">
    <location>
        <begin position="64"/>
        <end position="86"/>
    </location>
</feature>
<dbReference type="AlphaFoldDB" id="A0A4D7C7N5"/>
<evidence type="ECO:0000256" key="1">
    <source>
        <dbReference type="SAM" id="Phobius"/>
    </source>
</evidence>
<gene>
    <name evidence="2" type="ORF">E6W36_00850</name>
</gene>
<proteinExistence type="predicted"/>
<dbReference type="EMBL" id="CP039704">
    <property type="protein sequence ID" value="QCI78703.1"/>
    <property type="molecule type" value="Genomic_DNA"/>
</dbReference>
<accession>A0A4D7C7N5</accession>
<sequence>MLWFGFVYATVHDMLWFHAAAVPEAIRPQVKPLYFALMHLIGGSSFALGLLGLYVLYGPVRKGVAGAATALTLVYLLPFAVAAYTAVELAERTGAPTAWYNMAILSAITLAGYGAHALSKRGPLAQA</sequence>
<evidence type="ECO:0000313" key="2">
    <source>
        <dbReference type="EMBL" id="QCI78703.1"/>
    </source>
</evidence>
<evidence type="ECO:0000313" key="3">
    <source>
        <dbReference type="Proteomes" id="UP000298714"/>
    </source>
</evidence>
<dbReference type="RefSeq" id="WP_222873466.1">
    <property type="nucleotide sequence ID" value="NZ_CP039704.1"/>
</dbReference>
<organism evidence="2 3">
    <name type="scientific">Hankyongella ginsenosidimutans</name>
    <dbReference type="NCBI Taxonomy" id="1763828"/>
    <lineage>
        <taxon>Bacteria</taxon>
        <taxon>Pseudomonadati</taxon>
        <taxon>Pseudomonadota</taxon>
        <taxon>Alphaproteobacteria</taxon>
        <taxon>Sphingomonadales</taxon>
        <taxon>Sphingomonadaceae</taxon>
        <taxon>Hankyongella</taxon>
    </lineage>
</organism>
<name>A0A4D7C7N5_9SPHN</name>
<dbReference type="KEGG" id="hgn:E6W36_00850"/>
<feature type="transmembrane region" description="Helical" evidence="1">
    <location>
        <begin position="33"/>
        <end position="57"/>
    </location>
</feature>
<keyword evidence="1" id="KW-1133">Transmembrane helix</keyword>